<comment type="caution">
    <text evidence="2">The sequence shown here is derived from an EMBL/GenBank/DDBJ whole genome shotgun (WGS) entry which is preliminary data.</text>
</comment>
<dbReference type="EMBL" id="JBHLZP010000004">
    <property type="protein sequence ID" value="MFB9830902.1"/>
    <property type="molecule type" value="Genomic_DNA"/>
</dbReference>
<evidence type="ECO:0000313" key="3">
    <source>
        <dbReference type="Proteomes" id="UP001589627"/>
    </source>
</evidence>
<feature type="transmembrane region" description="Helical" evidence="1">
    <location>
        <begin position="360"/>
        <end position="390"/>
    </location>
</feature>
<feature type="transmembrane region" description="Helical" evidence="1">
    <location>
        <begin position="498"/>
        <end position="520"/>
    </location>
</feature>
<feature type="transmembrane region" description="Helical" evidence="1">
    <location>
        <begin position="319"/>
        <end position="339"/>
    </location>
</feature>
<keyword evidence="3" id="KW-1185">Reference proteome</keyword>
<keyword evidence="1" id="KW-0472">Membrane</keyword>
<feature type="transmembrane region" description="Helical" evidence="1">
    <location>
        <begin position="37"/>
        <end position="56"/>
    </location>
</feature>
<protein>
    <submittedName>
        <fullName evidence="2">ABC transporter permease subunit</fullName>
    </submittedName>
</protein>
<accession>A0ABV5Y8W9</accession>
<sequence>MTSGTATPDRPGVRAGRDGFVRLLHAEWTKFRTVRGWVIALVAAALVTALLGLFSAQGSHSSCSNGPDEIACPAVPVGPGGEAVDDRFSFVHRSLTGDGSITVRLTSLTGIITYPPPDHDEIVPGVVPWAKAGVIVKDGTRPGSAYAALVLTGEHGVRMQHDFTEDTAGRPGGASTASPRWLRLTRSGDTLTGDESSDGTHWTRVGTARLAGLRSTVQVGLLVTSPGDLTVKQGTLGGSVEQVRFTQATGVFDHVRVQGDTPGGAWSHGEVGATDMKTDWERYHRPAGVDESGGTFTVTGSGDIAPRGPGEGLRIENTLTGTFAGMIVLVIVAVLFITAEYRRGLIRTTLLAVPRRGRVLGAKAVVIGLVTFVAGLTAAVVAVPACTHILRANGNYILPVTRLTELRVMAGTAALLAVAAVFALALGALFRRSVAAVTAAVVALVLPHVLATASVLPEGAAQWLLRLTPAAAFAIQQSIPEYPQVAGHYVPQDGYYPLAPWAGLAVFCGYAALALGLAVFRLRRRDA</sequence>
<dbReference type="RefSeq" id="WP_378193914.1">
    <property type="nucleotide sequence ID" value="NZ_JBHLZP010000004.1"/>
</dbReference>
<dbReference type="Gene3D" id="2.60.120.200">
    <property type="match status" value="1"/>
</dbReference>
<name>A0ABV5Y8W9_9ACTN</name>
<proteinExistence type="predicted"/>
<dbReference type="Pfam" id="PF12679">
    <property type="entry name" value="ABC2_membrane_2"/>
    <property type="match status" value="1"/>
</dbReference>
<organism evidence="2 3">
    <name type="scientific">Actinoallomurus acaciae</name>
    <dbReference type="NCBI Taxonomy" id="502577"/>
    <lineage>
        <taxon>Bacteria</taxon>
        <taxon>Bacillati</taxon>
        <taxon>Actinomycetota</taxon>
        <taxon>Actinomycetes</taxon>
        <taxon>Streptosporangiales</taxon>
        <taxon>Thermomonosporaceae</taxon>
        <taxon>Actinoallomurus</taxon>
    </lineage>
</organism>
<evidence type="ECO:0000256" key="1">
    <source>
        <dbReference type="SAM" id="Phobius"/>
    </source>
</evidence>
<feature type="transmembrane region" description="Helical" evidence="1">
    <location>
        <begin position="410"/>
        <end position="430"/>
    </location>
</feature>
<feature type="transmembrane region" description="Helical" evidence="1">
    <location>
        <begin position="437"/>
        <end position="456"/>
    </location>
</feature>
<keyword evidence="1" id="KW-1133">Transmembrane helix</keyword>
<evidence type="ECO:0000313" key="2">
    <source>
        <dbReference type="EMBL" id="MFB9830902.1"/>
    </source>
</evidence>
<gene>
    <name evidence="2" type="ORF">ACFFNX_01690</name>
</gene>
<dbReference type="Proteomes" id="UP001589627">
    <property type="component" value="Unassembled WGS sequence"/>
</dbReference>
<keyword evidence="1" id="KW-0812">Transmembrane</keyword>
<reference evidence="2 3" key="1">
    <citation type="submission" date="2024-09" db="EMBL/GenBank/DDBJ databases">
        <authorList>
            <person name="Sun Q."/>
            <person name="Mori K."/>
        </authorList>
    </citation>
    <scope>NUCLEOTIDE SEQUENCE [LARGE SCALE GENOMIC DNA]</scope>
    <source>
        <strain evidence="2 3">TBRC 0563</strain>
    </source>
</reference>